<protein>
    <submittedName>
        <fullName evidence="1">Uncharacterized protein</fullName>
    </submittedName>
</protein>
<keyword evidence="2" id="KW-1185">Reference proteome</keyword>
<dbReference type="RefSeq" id="WP_120743212.1">
    <property type="nucleotide sequence ID" value="NZ_CP032568.1"/>
</dbReference>
<proteinExistence type="predicted"/>
<dbReference type="EMBL" id="CP032568">
    <property type="protein sequence ID" value="AYF78129.1"/>
    <property type="molecule type" value="Genomic_DNA"/>
</dbReference>
<reference evidence="1 2" key="1">
    <citation type="submission" date="2018-09" db="EMBL/GenBank/DDBJ databases">
        <title>Nocardia yunnanensis sp. nov., an actinomycete isolated from a soil sample.</title>
        <authorList>
            <person name="Zhang J."/>
        </authorList>
    </citation>
    <scope>NUCLEOTIDE SEQUENCE [LARGE SCALE GENOMIC DNA]</scope>
    <source>
        <strain evidence="1 2">CFHS0054</strain>
    </source>
</reference>
<dbReference type="KEGG" id="nyu:D7D52_34730"/>
<sequence>MQNATAVLEWHELGTGTAIYTAGSREHGELSFDITKFGSTWDLTAAKWSQTAYSNTGTFVFYGDGIASLEEAKEMAELIARAAWEMDIKRGDIRLIDGELTIDGEPAAQWLKAMFED</sequence>
<evidence type="ECO:0000313" key="2">
    <source>
        <dbReference type="Proteomes" id="UP000267164"/>
    </source>
</evidence>
<dbReference type="AlphaFoldDB" id="A0A386ZN52"/>
<organism evidence="1 2">
    <name type="scientific">Nocardia yunnanensis</name>
    <dbReference type="NCBI Taxonomy" id="2382165"/>
    <lineage>
        <taxon>Bacteria</taxon>
        <taxon>Bacillati</taxon>
        <taxon>Actinomycetota</taxon>
        <taxon>Actinomycetes</taxon>
        <taxon>Mycobacteriales</taxon>
        <taxon>Nocardiaceae</taxon>
        <taxon>Nocardia</taxon>
    </lineage>
</organism>
<accession>A0A386ZN52</accession>
<gene>
    <name evidence="1" type="ORF">D7D52_34730</name>
</gene>
<name>A0A386ZN52_9NOCA</name>
<evidence type="ECO:0000313" key="1">
    <source>
        <dbReference type="EMBL" id="AYF78129.1"/>
    </source>
</evidence>
<dbReference type="Proteomes" id="UP000267164">
    <property type="component" value="Chromosome"/>
</dbReference>